<keyword evidence="4" id="KW-0663">Pyridoxal phosphate</keyword>
<dbReference type="PANTHER" id="PTHR42790:SF19">
    <property type="entry name" value="KYNURENINE_ALPHA-AMINOADIPATE AMINOTRANSFERASE, MITOCHONDRIAL"/>
    <property type="match status" value="1"/>
</dbReference>
<dbReference type="EMBL" id="JAIQCJ010001063">
    <property type="protein sequence ID" value="KAJ8792889.1"/>
    <property type="molecule type" value="Genomic_DNA"/>
</dbReference>
<dbReference type="Proteomes" id="UP001159641">
    <property type="component" value="Unassembled WGS sequence"/>
</dbReference>
<keyword evidence="6" id="KW-1185">Reference proteome</keyword>
<reference evidence="5 6" key="1">
    <citation type="submission" date="2022-11" db="EMBL/GenBank/DDBJ databases">
        <title>Whole genome sequence of Eschrichtius robustus ER-17-0199.</title>
        <authorList>
            <person name="Bruniche-Olsen A."/>
            <person name="Black A.N."/>
            <person name="Fields C.J."/>
            <person name="Walden K."/>
            <person name="Dewoody J.A."/>
        </authorList>
    </citation>
    <scope>NUCLEOTIDE SEQUENCE [LARGE SCALE GENOMIC DNA]</scope>
    <source>
        <strain evidence="5">ER-17-0199</strain>
        <tissue evidence="5">Blubber</tissue>
    </source>
</reference>
<sequence>MNYTRFITAASAARKPSALRLMDLAQKPRWNGHEGGPSAVEREGRPLWTRCGRFRAQESGFGSACGRVRTEILGKSSKSVLSLATGAPNPNTFPFKTAVITTDNGETIQFDEEMMKRALQYSQSAGY</sequence>
<organism evidence="5 6">
    <name type="scientific">Eschrichtius robustus</name>
    <name type="common">California gray whale</name>
    <name type="synonym">Eschrichtius gibbosus</name>
    <dbReference type="NCBI Taxonomy" id="9764"/>
    <lineage>
        <taxon>Eukaryota</taxon>
        <taxon>Metazoa</taxon>
        <taxon>Chordata</taxon>
        <taxon>Craniata</taxon>
        <taxon>Vertebrata</taxon>
        <taxon>Euteleostomi</taxon>
        <taxon>Mammalia</taxon>
        <taxon>Eutheria</taxon>
        <taxon>Laurasiatheria</taxon>
        <taxon>Artiodactyla</taxon>
        <taxon>Whippomorpha</taxon>
        <taxon>Cetacea</taxon>
        <taxon>Mysticeti</taxon>
        <taxon>Eschrichtiidae</taxon>
        <taxon>Eschrichtius</taxon>
    </lineage>
</organism>
<comment type="cofactor">
    <cofactor evidence="1">
        <name>pyridoxal 5'-phosphate</name>
        <dbReference type="ChEBI" id="CHEBI:597326"/>
    </cofactor>
</comment>
<keyword evidence="3" id="KW-0808">Transferase</keyword>
<dbReference type="PANTHER" id="PTHR42790">
    <property type="entry name" value="AMINOTRANSFERASE"/>
    <property type="match status" value="1"/>
</dbReference>
<keyword evidence="2" id="KW-0032">Aminotransferase</keyword>
<evidence type="ECO:0000256" key="1">
    <source>
        <dbReference type="ARBA" id="ARBA00001933"/>
    </source>
</evidence>
<dbReference type="InterPro" id="IPR050859">
    <property type="entry name" value="Class-I_PLP-dep_aminotransf"/>
</dbReference>
<dbReference type="GO" id="GO:1901605">
    <property type="term" value="P:alpha-amino acid metabolic process"/>
    <property type="evidence" value="ECO:0007669"/>
    <property type="project" value="TreeGrafter"/>
</dbReference>
<comment type="caution">
    <text evidence="5">The sequence shown here is derived from an EMBL/GenBank/DDBJ whole genome shotgun (WGS) entry which is preliminary data.</text>
</comment>
<name>A0AB34HQS5_ESCRO</name>
<evidence type="ECO:0000256" key="4">
    <source>
        <dbReference type="ARBA" id="ARBA00022898"/>
    </source>
</evidence>
<evidence type="ECO:0000256" key="2">
    <source>
        <dbReference type="ARBA" id="ARBA00022576"/>
    </source>
</evidence>
<dbReference type="AlphaFoldDB" id="A0AB34HQS5"/>
<evidence type="ECO:0000256" key="3">
    <source>
        <dbReference type="ARBA" id="ARBA00022679"/>
    </source>
</evidence>
<dbReference type="Gene3D" id="3.90.1150.10">
    <property type="entry name" value="Aspartate Aminotransferase, domain 1"/>
    <property type="match status" value="1"/>
</dbReference>
<dbReference type="InterPro" id="IPR015422">
    <property type="entry name" value="PyrdxlP-dep_Trfase_small"/>
</dbReference>
<proteinExistence type="predicted"/>
<gene>
    <name evidence="5" type="ORF">J1605_019448</name>
</gene>
<dbReference type="GO" id="GO:0016212">
    <property type="term" value="F:kynurenine-oxoglutarate transaminase activity"/>
    <property type="evidence" value="ECO:0007669"/>
    <property type="project" value="TreeGrafter"/>
</dbReference>
<accession>A0AB34HQS5</accession>
<evidence type="ECO:0000313" key="5">
    <source>
        <dbReference type="EMBL" id="KAJ8792889.1"/>
    </source>
</evidence>
<evidence type="ECO:0000313" key="6">
    <source>
        <dbReference type="Proteomes" id="UP001159641"/>
    </source>
</evidence>
<protein>
    <submittedName>
        <fullName evidence="5">Uncharacterized protein</fullName>
    </submittedName>
</protein>